<evidence type="ECO:0000313" key="1">
    <source>
        <dbReference type="EMBL" id="KAJ5225057.1"/>
    </source>
</evidence>
<name>A0A9W9NRX9_9EURO</name>
<proteinExistence type="predicted"/>
<gene>
    <name evidence="1" type="ORF">N7468_006282</name>
</gene>
<dbReference type="RefSeq" id="XP_058328468.1">
    <property type="nucleotide sequence ID" value="XM_058475578.1"/>
</dbReference>
<dbReference type="Proteomes" id="UP001150941">
    <property type="component" value="Unassembled WGS sequence"/>
</dbReference>
<dbReference type="GeneID" id="83202881"/>
<organism evidence="1 2">
    <name type="scientific">Penicillium chermesinum</name>
    <dbReference type="NCBI Taxonomy" id="63820"/>
    <lineage>
        <taxon>Eukaryota</taxon>
        <taxon>Fungi</taxon>
        <taxon>Dikarya</taxon>
        <taxon>Ascomycota</taxon>
        <taxon>Pezizomycotina</taxon>
        <taxon>Eurotiomycetes</taxon>
        <taxon>Eurotiomycetidae</taxon>
        <taxon>Eurotiales</taxon>
        <taxon>Aspergillaceae</taxon>
        <taxon>Penicillium</taxon>
    </lineage>
</organism>
<dbReference type="EMBL" id="JAPQKS010000005">
    <property type="protein sequence ID" value="KAJ5225057.1"/>
    <property type="molecule type" value="Genomic_DNA"/>
</dbReference>
<evidence type="ECO:0000313" key="2">
    <source>
        <dbReference type="Proteomes" id="UP001150941"/>
    </source>
</evidence>
<accession>A0A9W9NRX9</accession>
<reference evidence="1" key="2">
    <citation type="journal article" date="2023" name="IMA Fungus">
        <title>Comparative genomic study of the Penicillium genus elucidates a diverse pangenome and 15 lateral gene transfer events.</title>
        <authorList>
            <person name="Petersen C."/>
            <person name="Sorensen T."/>
            <person name="Nielsen M.R."/>
            <person name="Sondergaard T.E."/>
            <person name="Sorensen J.L."/>
            <person name="Fitzpatrick D.A."/>
            <person name="Frisvad J.C."/>
            <person name="Nielsen K.L."/>
        </authorList>
    </citation>
    <scope>NUCLEOTIDE SEQUENCE</scope>
    <source>
        <strain evidence="1">IBT 19713</strain>
    </source>
</reference>
<dbReference type="AlphaFoldDB" id="A0A9W9NRX9"/>
<reference evidence="1" key="1">
    <citation type="submission" date="2022-11" db="EMBL/GenBank/DDBJ databases">
        <authorList>
            <person name="Petersen C."/>
        </authorList>
    </citation>
    <scope>NUCLEOTIDE SEQUENCE</scope>
    <source>
        <strain evidence="1">IBT 19713</strain>
    </source>
</reference>
<protein>
    <submittedName>
        <fullName evidence="1">Uncharacterized protein</fullName>
    </submittedName>
</protein>
<comment type="caution">
    <text evidence="1">The sequence shown here is derived from an EMBL/GenBank/DDBJ whole genome shotgun (WGS) entry which is preliminary data.</text>
</comment>
<keyword evidence="2" id="KW-1185">Reference proteome</keyword>
<dbReference type="OrthoDB" id="2151982at2759"/>
<sequence>MDISQISEQLTETPNQFPGCCLRSLAPFLNALITLLPKLPHYTLSIGSGSGLLEGLITYRDADTVVEGVEVNSSVNRFVPEEAMHVVGGAWGLCPRAKDAAAWMFVYPRDPRLVAKYLDQYGDGAVEVVLWLRAGIRLGGLRGVFCWVGVSEIRVLEGIGLAPYEAALLARRP</sequence>